<dbReference type="PANTHER" id="PTHR46847:SF1">
    <property type="entry name" value="D-ALLOSE-BINDING PERIPLASMIC PROTEIN-RELATED"/>
    <property type="match status" value="1"/>
</dbReference>
<dbReference type="AlphaFoldDB" id="A0A7X0LL08"/>
<sequence>MKQSIFVLALVFVASSLVACGGGDGSSSEGSSEKLPRIAVVPKAGDVEFWKMVQGGVLKAASEETGYEVVWQPPAIGNDRSEQIKTIQNLIVKKVDAVAVAPIDAVDLVKSVSNAKKKGIKTVVWDSGLDDESAYESFVATDNFQGGVLCARAMAEAINESGSIGLLRFVEGSQSTEQREAGFLSEIKKYPNIQVISDSQRGGDEVKSQEVGARLLQTEGDKLDGIFCSNQTTTEGMLLALDKSPFKDKIKVVGFDFNPYIEESLRNGLLAATASQDPFNMGYLAVKTSINLLEDKPVEKLVDTGVSIVTKDNIDAPEMQQVLFPDYQKWIAGQ</sequence>
<evidence type="ECO:0000256" key="3">
    <source>
        <dbReference type="ARBA" id="ARBA00022729"/>
    </source>
</evidence>
<dbReference type="Pfam" id="PF13407">
    <property type="entry name" value="Peripla_BP_4"/>
    <property type="match status" value="1"/>
</dbReference>
<evidence type="ECO:0000259" key="5">
    <source>
        <dbReference type="Pfam" id="PF13407"/>
    </source>
</evidence>
<comment type="subcellular location">
    <subcellularLocation>
        <location evidence="1">Cell envelope</location>
    </subcellularLocation>
</comment>
<dbReference type="Proteomes" id="UP000541810">
    <property type="component" value="Unassembled WGS sequence"/>
</dbReference>
<protein>
    <submittedName>
        <fullName evidence="6">Ribose transport system substrate-binding protein</fullName>
    </submittedName>
</protein>
<dbReference type="GO" id="GO:0030313">
    <property type="term" value="C:cell envelope"/>
    <property type="evidence" value="ECO:0007669"/>
    <property type="project" value="UniProtKB-SubCell"/>
</dbReference>
<reference evidence="6 7" key="1">
    <citation type="submission" date="2020-08" db="EMBL/GenBank/DDBJ databases">
        <title>Genomic Encyclopedia of Type Strains, Phase IV (KMG-IV): sequencing the most valuable type-strain genomes for metagenomic binning, comparative biology and taxonomic classification.</title>
        <authorList>
            <person name="Goeker M."/>
        </authorList>
    </citation>
    <scope>NUCLEOTIDE SEQUENCE [LARGE SCALE GENOMIC DNA]</scope>
    <source>
        <strain evidence="6 7">DSM 103725</strain>
    </source>
</reference>
<dbReference type="InterPro" id="IPR028082">
    <property type="entry name" value="Peripla_BP_I"/>
</dbReference>
<dbReference type="PANTHER" id="PTHR46847">
    <property type="entry name" value="D-ALLOSE-BINDING PERIPLASMIC PROTEIN-RELATED"/>
    <property type="match status" value="1"/>
</dbReference>
<dbReference type="RefSeq" id="WP_184677074.1">
    <property type="nucleotide sequence ID" value="NZ_JACHGY010000001.1"/>
</dbReference>
<dbReference type="EMBL" id="JACHGY010000001">
    <property type="protein sequence ID" value="MBB6429498.1"/>
    <property type="molecule type" value="Genomic_DNA"/>
</dbReference>
<evidence type="ECO:0000313" key="7">
    <source>
        <dbReference type="Proteomes" id="UP000541810"/>
    </source>
</evidence>
<comment type="caution">
    <text evidence="6">The sequence shown here is derived from an EMBL/GenBank/DDBJ whole genome shotgun (WGS) entry which is preliminary data.</text>
</comment>
<dbReference type="InterPro" id="IPR025997">
    <property type="entry name" value="SBP_2_dom"/>
</dbReference>
<proteinExistence type="inferred from homology"/>
<dbReference type="SUPFAM" id="SSF53822">
    <property type="entry name" value="Periplasmic binding protein-like I"/>
    <property type="match status" value="1"/>
</dbReference>
<keyword evidence="7" id="KW-1185">Reference proteome</keyword>
<keyword evidence="3 4" id="KW-0732">Signal</keyword>
<name>A0A7X0LL08_9BACT</name>
<dbReference type="PROSITE" id="PS51257">
    <property type="entry name" value="PROKAR_LIPOPROTEIN"/>
    <property type="match status" value="1"/>
</dbReference>
<comment type="similarity">
    <text evidence="2">Belongs to the bacterial solute-binding protein 2 family.</text>
</comment>
<organism evidence="6 7">
    <name type="scientific">Algisphaera agarilytica</name>
    <dbReference type="NCBI Taxonomy" id="1385975"/>
    <lineage>
        <taxon>Bacteria</taxon>
        <taxon>Pseudomonadati</taxon>
        <taxon>Planctomycetota</taxon>
        <taxon>Phycisphaerae</taxon>
        <taxon>Phycisphaerales</taxon>
        <taxon>Phycisphaeraceae</taxon>
        <taxon>Algisphaera</taxon>
    </lineage>
</organism>
<dbReference type="GO" id="GO:0030246">
    <property type="term" value="F:carbohydrate binding"/>
    <property type="evidence" value="ECO:0007669"/>
    <property type="project" value="UniProtKB-ARBA"/>
</dbReference>
<gene>
    <name evidence="6" type="ORF">HNQ40_001304</name>
</gene>
<evidence type="ECO:0000256" key="2">
    <source>
        <dbReference type="ARBA" id="ARBA00007639"/>
    </source>
</evidence>
<feature type="chain" id="PRO_5031010467" evidence="4">
    <location>
        <begin position="20"/>
        <end position="334"/>
    </location>
</feature>
<accession>A0A7X0LL08</accession>
<feature type="domain" description="Periplasmic binding protein" evidence="5">
    <location>
        <begin position="38"/>
        <end position="296"/>
    </location>
</feature>
<feature type="signal peptide" evidence="4">
    <location>
        <begin position="1"/>
        <end position="19"/>
    </location>
</feature>
<evidence type="ECO:0000313" key="6">
    <source>
        <dbReference type="EMBL" id="MBB6429498.1"/>
    </source>
</evidence>
<evidence type="ECO:0000256" key="1">
    <source>
        <dbReference type="ARBA" id="ARBA00004196"/>
    </source>
</evidence>
<dbReference type="Gene3D" id="3.40.50.2300">
    <property type="match status" value="2"/>
</dbReference>
<evidence type="ECO:0000256" key="4">
    <source>
        <dbReference type="SAM" id="SignalP"/>
    </source>
</evidence>